<dbReference type="EMBL" id="QVER01000001">
    <property type="protein sequence ID" value="RGB93862.1"/>
    <property type="molecule type" value="Genomic_DNA"/>
</dbReference>
<dbReference type="AlphaFoldDB" id="A0A3E2UCD4"/>
<gene>
    <name evidence="2" type="ORF">DWZ46_01300</name>
</gene>
<protein>
    <recommendedName>
        <fullName evidence="4">DHHW protein</fullName>
    </recommendedName>
</protein>
<accession>A0A3E2UCD4</accession>
<evidence type="ECO:0000256" key="1">
    <source>
        <dbReference type="SAM" id="Phobius"/>
    </source>
</evidence>
<comment type="caution">
    <text evidence="2">The sequence shown here is derived from an EMBL/GenBank/DDBJ whole genome shotgun (WGS) entry which is preliminary data.</text>
</comment>
<feature type="transmembrane region" description="Helical" evidence="1">
    <location>
        <begin position="12"/>
        <end position="30"/>
    </location>
</feature>
<sequence length="390" mass="43289">MDKHSKRSASIFRYPVLIAFTLFFAGLFVLDLVTPDRAYSELENTTLSQRPSLSSVSADGLNKFFTAYTKYVKDQVAGRDNWVALQSTVETKVMQKEQSGGILLGKQHMMFPRTYGLVSSETRTLPKNTAALEALCQRYPGKVNVMLVPAASAIYPSNVPAGAPLLDEDCYLDSLSKAVQAAGGRFVDVRQTLTDHKDEYIYYRTDHHWTSTGAYYAYKQLCDALSLTPFDPSAHTVLAADGFYGTHYSKARTPDAEPDTILYYDLPNALTIYSVSGPGQPADGETTGLYDTAKLDVYDKYAMFLHGNNGLSRIRGDGTGRILVIKDSYANCFVPYLTANYADIDVVDFRNYNYGLDKLIADNAYDQLLVLYSFDSFKSDPYLYRAGVAG</sequence>
<evidence type="ECO:0000313" key="2">
    <source>
        <dbReference type="EMBL" id="RGB93862.1"/>
    </source>
</evidence>
<proteinExistence type="predicted"/>
<dbReference type="RefSeq" id="WP_158402146.1">
    <property type="nucleotide sequence ID" value="NZ_CP065376.1"/>
</dbReference>
<evidence type="ECO:0008006" key="4">
    <source>
        <dbReference type="Google" id="ProtNLM"/>
    </source>
</evidence>
<dbReference type="Proteomes" id="UP000260991">
    <property type="component" value="Unassembled WGS sequence"/>
</dbReference>
<organism evidence="2 3">
    <name type="scientific">Faecalibacterium prausnitzii</name>
    <dbReference type="NCBI Taxonomy" id="853"/>
    <lineage>
        <taxon>Bacteria</taxon>
        <taxon>Bacillati</taxon>
        <taxon>Bacillota</taxon>
        <taxon>Clostridia</taxon>
        <taxon>Eubacteriales</taxon>
        <taxon>Oscillospiraceae</taxon>
        <taxon>Faecalibacterium</taxon>
    </lineage>
</organism>
<name>A0A3E2UCD4_9FIRM</name>
<keyword evidence="1" id="KW-0812">Transmembrane</keyword>
<dbReference type="Pfam" id="PF14286">
    <property type="entry name" value="DHHW"/>
    <property type="match status" value="1"/>
</dbReference>
<keyword evidence="1" id="KW-0472">Membrane</keyword>
<dbReference type="InterPro" id="IPR025945">
    <property type="entry name" value="DHHW"/>
</dbReference>
<evidence type="ECO:0000313" key="3">
    <source>
        <dbReference type="Proteomes" id="UP000260991"/>
    </source>
</evidence>
<reference evidence="2 3" key="1">
    <citation type="submission" date="2018-08" db="EMBL/GenBank/DDBJ databases">
        <title>A genome reference for cultivated species of the human gut microbiota.</title>
        <authorList>
            <person name="Zou Y."/>
            <person name="Xue W."/>
            <person name="Luo G."/>
        </authorList>
    </citation>
    <scope>NUCLEOTIDE SEQUENCE [LARGE SCALE GENOMIC DNA]</scope>
    <source>
        <strain evidence="2 3">AF32-8AC</strain>
    </source>
</reference>
<keyword evidence="1" id="KW-1133">Transmembrane helix</keyword>